<keyword evidence="3" id="KW-0479">Metal-binding</keyword>
<reference evidence="6 7" key="1">
    <citation type="journal article" date="2015" name="Genome Announc.">
        <title>Expanding the biotechnology potential of lactobacilli through comparative genomics of 213 strains and associated genera.</title>
        <authorList>
            <person name="Sun Z."/>
            <person name="Harris H.M."/>
            <person name="McCann A."/>
            <person name="Guo C."/>
            <person name="Argimon S."/>
            <person name="Zhang W."/>
            <person name="Yang X."/>
            <person name="Jeffery I.B."/>
            <person name="Cooney J.C."/>
            <person name="Kagawa T.F."/>
            <person name="Liu W."/>
            <person name="Song Y."/>
            <person name="Salvetti E."/>
            <person name="Wrobel A."/>
            <person name="Rasinkangas P."/>
            <person name="Parkhill J."/>
            <person name="Rea M.C."/>
            <person name="O'Sullivan O."/>
            <person name="Ritari J."/>
            <person name="Douillard F.P."/>
            <person name="Paul Ross R."/>
            <person name="Yang R."/>
            <person name="Briner A.E."/>
            <person name="Felis G.E."/>
            <person name="de Vos W.M."/>
            <person name="Barrangou R."/>
            <person name="Klaenhammer T.R."/>
            <person name="Caufield P.W."/>
            <person name="Cui Y."/>
            <person name="Zhang H."/>
            <person name="O'Toole P.W."/>
        </authorList>
    </citation>
    <scope>NUCLEOTIDE SEQUENCE [LARGE SCALE GENOMIC DNA]</scope>
    <source>
        <strain evidence="6 7">DSM 20253</strain>
    </source>
</reference>
<protein>
    <submittedName>
        <fullName evidence="6">Manganese ABC transporter substrate-binding protein</fullName>
    </submittedName>
</protein>
<evidence type="ECO:0000256" key="5">
    <source>
        <dbReference type="RuleBase" id="RU003512"/>
    </source>
</evidence>
<comment type="caution">
    <text evidence="6">The sequence shown here is derived from an EMBL/GenBank/DDBJ whole genome shotgun (WGS) entry which is preliminary data.</text>
</comment>
<dbReference type="GO" id="GO:0007155">
    <property type="term" value="P:cell adhesion"/>
    <property type="evidence" value="ECO:0007669"/>
    <property type="project" value="InterPro"/>
</dbReference>
<dbReference type="PATRIC" id="fig|1423796.3.peg.256"/>
<evidence type="ECO:0000256" key="3">
    <source>
        <dbReference type="ARBA" id="ARBA00022723"/>
    </source>
</evidence>
<dbReference type="PRINTS" id="PR00690">
    <property type="entry name" value="ADHESNFAMILY"/>
</dbReference>
<evidence type="ECO:0000256" key="4">
    <source>
        <dbReference type="ARBA" id="ARBA00022729"/>
    </source>
</evidence>
<dbReference type="GO" id="GO:0030001">
    <property type="term" value="P:metal ion transport"/>
    <property type="evidence" value="ECO:0007669"/>
    <property type="project" value="InterPro"/>
</dbReference>
<keyword evidence="7" id="KW-1185">Reference proteome</keyword>
<dbReference type="OrthoDB" id="9793396at2"/>
<dbReference type="Proteomes" id="UP000051638">
    <property type="component" value="Unassembled WGS sequence"/>
</dbReference>
<dbReference type="InterPro" id="IPR006128">
    <property type="entry name" value="Lipoprotein_PsaA-like"/>
</dbReference>
<organism evidence="6 7">
    <name type="scientific">Loigolactobacillus rennini DSM 20253</name>
    <dbReference type="NCBI Taxonomy" id="1423796"/>
    <lineage>
        <taxon>Bacteria</taxon>
        <taxon>Bacillati</taxon>
        <taxon>Bacillota</taxon>
        <taxon>Bacilli</taxon>
        <taxon>Lactobacillales</taxon>
        <taxon>Lactobacillaceae</taxon>
        <taxon>Loigolactobacillus</taxon>
    </lineage>
</organism>
<dbReference type="PANTHER" id="PTHR42953">
    <property type="entry name" value="HIGH-AFFINITY ZINC UPTAKE SYSTEM PROTEIN ZNUA-RELATED"/>
    <property type="match status" value="1"/>
</dbReference>
<dbReference type="Gene3D" id="3.40.50.1980">
    <property type="entry name" value="Nitrogenase molybdenum iron protein domain"/>
    <property type="match status" value="2"/>
</dbReference>
<dbReference type="InterPro" id="IPR006127">
    <property type="entry name" value="ZnuA-like"/>
</dbReference>
<dbReference type="PRINTS" id="PR00691">
    <property type="entry name" value="ADHESINB"/>
</dbReference>
<dbReference type="CDD" id="cd01137">
    <property type="entry name" value="PsaA"/>
    <property type="match status" value="1"/>
</dbReference>
<evidence type="ECO:0000313" key="7">
    <source>
        <dbReference type="Proteomes" id="UP000051638"/>
    </source>
</evidence>
<sequence>MLKKLFGALASLLLIGGGLAGFMYQRDHRQPSAPTRTHQQKLQVVTTNSILADMVANVGGNKVQVYSIVNRGVDPHEYDPQPQDIRKTAESDLVFHNGLNLETGGNGWFKKLLQTTHKDPQEDVFAASKGVTPMHLTTNKNEPDPHAWLDLNNGIKYVETMTAALIKKDPANANYYRKNSAAYTAKLRQLHQRAQTKFSQLPRENRLLVTSEGAFKYFAQAYQVTPTYIWEVNTEAQGTPEQMQRVLKKIRQANVRHLFVETSVSPKSMQQVAKETDLSIYATIFTDSLAQKGKTGDTYIDMMRWNFEKIYGGMK</sequence>
<gene>
    <name evidence="6" type="ORF">FC24_GL000244</name>
</gene>
<dbReference type="InterPro" id="IPR050492">
    <property type="entry name" value="Bact_metal-bind_prot9"/>
</dbReference>
<dbReference type="InterPro" id="IPR006129">
    <property type="entry name" value="AdhesinB"/>
</dbReference>
<comment type="subcellular location">
    <subcellularLocation>
        <location evidence="1">Cell envelope</location>
    </subcellularLocation>
</comment>
<dbReference type="EMBL" id="AYYI01000087">
    <property type="protein sequence ID" value="KRM94678.1"/>
    <property type="molecule type" value="Genomic_DNA"/>
</dbReference>
<name>A0A0R2D335_9LACO</name>
<keyword evidence="4" id="KW-0732">Signal</keyword>
<dbReference type="GO" id="GO:0046872">
    <property type="term" value="F:metal ion binding"/>
    <property type="evidence" value="ECO:0007669"/>
    <property type="project" value="UniProtKB-KW"/>
</dbReference>
<evidence type="ECO:0000256" key="1">
    <source>
        <dbReference type="ARBA" id="ARBA00004196"/>
    </source>
</evidence>
<dbReference type="Pfam" id="PF01297">
    <property type="entry name" value="ZnuA"/>
    <property type="match status" value="1"/>
</dbReference>
<keyword evidence="2 5" id="KW-0813">Transport</keyword>
<dbReference type="STRING" id="1423796.FC24_GL000244"/>
<comment type="similarity">
    <text evidence="5">Belongs to the bacterial solute-binding protein 9 family.</text>
</comment>
<dbReference type="GO" id="GO:0030313">
    <property type="term" value="C:cell envelope"/>
    <property type="evidence" value="ECO:0007669"/>
    <property type="project" value="UniProtKB-SubCell"/>
</dbReference>
<proteinExistence type="inferred from homology"/>
<accession>A0A0R2D335</accession>
<evidence type="ECO:0000313" key="6">
    <source>
        <dbReference type="EMBL" id="KRM94678.1"/>
    </source>
</evidence>
<evidence type="ECO:0000256" key="2">
    <source>
        <dbReference type="ARBA" id="ARBA00022448"/>
    </source>
</evidence>
<dbReference type="PANTHER" id="PTHR42953:SF1">
    <property type="entry name" value="METAL-BINDING PROTEIN HI_0362-RELATED"/>
    <property type="match status" value="1"/>
</dbReference>
<dbReference type="AlphaFoldDB" id="A0A0R2D335"/>
<dbReference type="SUPFAM" id="SSF53807">
    <property type="entry name" value="Helical backbone' metal receptor"/>
    <property type="match status" value="1"/>
</dbReference>